<proteinExistence type="predicted"/>
<organism evidence="1 2">
    <name type="scientific">Bacillus thuringiensis HD-771</name>
    <dbReference type="NCBI Taxonomy" id="1218175"/>
    <lineage>
        <taxon>Bacteria</taxon>
        <taxon>Bacillati</taxon>
        <taxon>Bacillota</taxon>
        <taxon>Bacilli</taxon>
        <taxon>Bacillales</taxon>
        <taxon>Bacillaceae</taxon>
        <taxon>Bacillus</taxon>
        <taxon>Bacillus cereus group</taxon>
    </lineage>
</organism>
<gene>
    <name evidence="1" type="ORF">BTG_33078</name>
</gene>
<evidence type="ECO:0000313" key="2">
    <source>
        <dbReference type="Proteomes" id="UP000005259"/>
    </source>
</evidence>
<evidence type="ECO:0000313" key="1">
    <source>
        <dbReference type="EMBL" id="AFQ19947.1"/>
    </source>
</evidence>
<protein>
    <submittedName>
        <fullName evidence="1">Uncharacterized protein</fullName>
    </submittedName>
</protein>
<dbReference type="GeneID" id="67469838"/>
<dbReference type="KEGG" id="bti:BTG_33078"/>
<dbReference type="RefSeq" id="WP_000282021.1">
    <property type="nucleotide sequence ID" value="NC_018488.1"/>
</dbReference>
<dbReference type="SMR" id="A0A9W3JHA7"/>
<dbReference type="AlphaFoldDB" id="A0A9W3JHA7"/>
<reference evidence="1 2" key="1">
    <citation type="submission" date="2012-08" db="EMBL/GenBank/DDBJ databases">
        <authorList>
            <person name="Doggett N."/>
            <person name="Teshima H."/>
            <person name="Bruce D."/>
            <person name="Detter J.C."/>
            <person name="Johnson S.L."/>
            <person name="Han C."/>
        </authorList>
    </citation>
    <scope>NUCLEOTIDE SEQUENCE [LARGE SCALE GENOMIC DNA]</scope>
    <source>
        <strain evidence="1 2">HD-771</strain>
        <plasmid evidence="1 2">p04</plasmid>
    </source>
</reference>
<dbReference type="Proteomes" id="UP000005259">
    <property type="component" value="Plasmid p04"/>
</dbReference>
<accession>A0A9W3JHA7</accession>
<dbReference type="EMBL" id="CP003756">
    <property type="protein sequence ID" value="AFQ19947.1"/>
    <property type="molecule type" value="Genomic_DNA"/>
</dbReference>
<geneLocation type="plasmid" evidence="1 2">
    <name>p04</name>
</geneLocation>
<keyword evidence="1" id="KW-0614">Plasmid</keyword>
<name>A0A9W3JHA7_BACTU</name>
<sequence>MYMTVEINMHLNRKLSHKDTTAIAKKLGDFGTMDDYVNFEGDSLIFKMTKEKNRKYITKLLSFLEQFLEDTDVNKIGMISIEAEENNNLLIYAFKKHIFITIEGIKEGKRSYKIFDVKGNEYKYNMEGTEQVPIENHVAATYFLHYCK</sequence>